<evidence type="ECO:0000313" key="3">
    <source>
        <dbReference type="Proteomes" id="UP001271249"/>
    </source>
</evidence>
<feature type="compositionally biased region" description="Low complexity" evidence="1">
    <location>
        <begin position="1"/>
        <end position="15"/>
    </location>
</feature>
<protein>
    <submittedName>
        <fullName evidence="2">Uncharacterized protein</fullName>
    </submittedName>
</protein>
<evidence type="ECO:0000313" key="2">
    <source>
        <dbReference type="EMBL" id="MDX8490631.1"/>
    </source>
</evidence>
<accession>A0ABU4YUJ9</accession>
<dbReference type="Proteomes" id="UP001271249">
    <property type="component" value="Unassembled WGS sequence"/>
</dbReference>
<feature type="region of interest" description="Disordered" evidence="1">
    <location>
        <begin position="1"/>
        <end position="74"/>
    </location>
</feature>
<name>A0ABU4YUJ9_9HYPH</name>
<keyword evidence="3" id="KW-1185">Reference proteome</keyword>
<feature type="compositionally biased region" description="Basic and acidic residues" evidence="1">
    <location>
        <begin position="18"/>
        <end position="27"/>
    </location>
</feature>
<gene>
    <name evidence="2" type="ORF">RFN29_03470</name>
</gene>
<evidence type="ECO:0000256" key="1">
    <source>
        <dbReference type="SAM" id="MobiDB-lite"/>
    </source>
</evidence>
<feature type="compositionally biased region" description="Acidic residues" evidence="1">
    <location>
        <begin position="28"/>
        <end position="37"/>
    </location>
</feature>
<dbReference type="RefSeq" id="WP_320224740.1">
    <property type="nucleotide sequence ID" value="NZ_JAVIJB010000001.1"/>
</dbReference>
<organism evidence="2 3">
    <name type="scientific">Mesorhizobium captivum</name>
    <dbReference type="NCBI Taxonomy" id="3072319"/>
    <lineage>
        <taxon>Bacteria</taxon>
        <taxon>Pseudomonadati</taxon>
        <taxon>Pseudomonadota</taxon>
        <taxon>Alphaproteobacteria</taxon>
        <taxon>Hyphomicrobiales</taxon>
        <taxon>Phyllobacteriaceae</taxon>
        <taxon>Mesorhizobium</taxon>
    </lineage>
</organism>
<comment type="caution">
    <text evidence="2">The sequence shown here is derived from an EMBL/GenBank/DDBJ whole genome shotgun (WGS) entry which is preliminary data.</text>
</comment>
<sequence>MLSKSAPKSPKKTAAVRSLEREQHHDIEDEELEEGLEDTFPASDPVSITSTSITGAPAKPAKAKTVSRQKPRKK</sequence>
<dbReference type="EMBL" id="JAVIJC010000003">
    <property type="protein sequence ID" value="MDX8490631.1"/>
    <property type="molecule type" value="Genomic_DNA"/>
</dbReference>
<reference evidence="2 3" key="1">
    <citation type="submission" date="2023-08" db="EMBL/GenBank/DDBJ databases">
        <title>Implementing the SeqCode for naming new Mesorhizobium species isolated from Vachellia karroo root nodules.</title>
        <authorList>
            <person name="Van Lill M."/>
        </authorList>
    </citation>
    <scope>NUCLEOTIDE SEQUENCE [LARGE SCALE GENOMIC DNA]</scope>
    <source>
        <strain evidence="2 3">VK22B</strain>
    </source>
</reference>
<feature type="compositionally biased region" description="Basic residues" evidence="1">
    <location>
        <begin position="61"/>
        <end position="74"/>
    </location>
</feature>
<proteinExistence type="predicted"/>